<dbReference type="Gene3D" id="3.40.50.720">
    <property type="entry name" value="NAD(P)-binding Rossmann-like Domain"/>
    <property type="match status" value="1"/>
</dbReference>
<dbReference type="Proteomes" id="UP001150904">
    <property type="component" value="Unassembled WGS sequence"/>
</dbReference>
<sequence length="352" mass="39032">MGTQKLCVGIAGLGRMGKRHAINFHELTSRANVVAASTPDNNEREWAAENLQGVQIFDDYDEMLEKADLEAVVVASVTAVHAEQALKAIKKGLHVLCEKPLSIDVEVAQSVVSAYEESLKIYPQQKVMCAFSRRFDASYREAHERVEKGEFGSAVFFRSQTADLHDSSGFFVEYAKTSGGIFVDCSIHDIDLMLWFLGENRTIKSLQAVGVCAVHPGLEASNDRDNAIATVEFEGGKIAALYCSRMMAAGQEDTSEIICEKGSVRVNMQVRKNHVEFHDSQGARRELPQHYYERFREAFITEAYEFTACCLDNTPPPISLQSSVKAVCIGQALQRSVISGEKIYFDGRAIKN</sequence>
<dbReference type="GeneID" id="83174391"/>
<dbReference type="AlphaFoldDB" id="A0A9W9NFM2"/>
<keyword evidence="6" id="KW-1185">Reference proteome</keyword>
<dbReference type="GO" id="GO:0016491">
    <property type="term" value="F:oxidoreductase activity"/>
    <property type="evidence" value="ECO:0007669"/>
    <property type="project" value="UniProtKB-KW"/>
</dbReference>
<dbReference type="InterPro" id="IPR036291">
    <property type="entry name" value="NAD(P)-bd_dom_sf"/>
</dbReference>
<evidence type="ECO:0000313" key="5">
    <source>
        <dbReference type="EMBL" id="KAJ5217929.1"/>
    </source>
</evidence>
<dbReference type="Pfam" id="PF01408">
    <property type="entry name" value="GFO_IDH_MocA"/>
    <property type="match status" value="1"/>
</dbReference>
<reference evidence="5" key="1">
    <citation type="submission" date="2022-12" db="EMBL/GenBank/DDBJ databases">
        <authorList>
            <person name="Petersen C."/>
        </authorList>
    </citation>
    <scope>NUCLEOTIDE SEQUENCE</scope>
    <source>
        <strain evidence="5">IBT 15544</strain>
    </source>
</reference>
<evidence type="ECO:0000259" key="4">
    <source>
        <dbReference type="Pfam" id="PF22725"/>
    </source>
</evidence>
<dbReference type="GO" id="GO:0000166">
    <property type="term" value="F:nucleotide binding"/>
    <property type="evidence" value="ECO:0007669"/>
    <property type="project" value="InterPro"/>
</dbReference>
<dbReference type="OrthoDB" id="446809at2759"/>
<dbReference type="InterPro" id="IPR055170">
    <property type="entry name" value="GFO_IDH_MocA-like_dom"/>
</dbReference>
<dbReference type="PANTHER" id="PTHR42840">
    <property type="entry name" value="NAD(P)-BINDING ROSSMANN-FOLD SUPERFAMILY PROTEIN-RELATED"/>
    <property type="match status" value="1"/>
</dbReference>
<dbReference type="EMBL" id="JAPQKR010000004">
    <property type="protein sequence ID" value="KAJ5217929.1"/>
    <property type="molecule type" value="Genomic_DNA"/>
</dbReference>
<evidence type="ECO:0000313" key="6">
    <source>
        <dbReference type="Proteomes" id="UP001150904"/>
    </source>
</evidence>
<dbReference type="PANTHER" id="PTHR42840:SF3">
    <property type="entry name" value="BINDING ROSSMANN FOLD OXIDOREDUCTASE, PUTATIVE (AFU_ORTHOLOGUE AFUA_2G10240)-RELATED"/>
    <property type="match status" value="1"/>
</dbReference>
<evidence type="ECO:0000256" key="2">
    <source>
        <dbReference type="ARBA" id="ARBA00023002"/>
    </source>
</evidence>
<dbReference type="InterPro" id="IPR000683">
    <property type="entry name" value="Gfo/Idh/MocA-like_OxRdtase_N"/>
</dbReference>
<dbReference type="SUPFAM" id="SSF55347">
    <property type="entry name" value="Glyceraldehyde-3-phosphate dehydrogenase-like, C-terminal domain"/>
    <property type="match status" value="1"/>
</dbReference>
<feature type="domain" description="GFO/IDH/MocA-like oxidoreductase" evidence="4">
    <location>
        <begin position="139"/>
        <end position="265"/>
    </location>
</feature>
<dbReference type="RefSeq" id="XP_058312502.1">
    <property type="nucleotide sequence ID" value="XM_058447091.1"/>
</dbReference>
<keyword evidence="2" id="KW-0560">Oxidoreductase</keyword>
<dbReference type="SUPFAM" id="SSF51735">
    <property type="entry name" value="NAD(P)-binding Rossmann-fold domains"/>
    <property type="match status" value="1"/>
</dbReference>
<evidence type="ECO:0000256" key="1">
    <source>
        <dbReference type="ARBA" id="ARBA00010928"/>
    </source>
</evidence>
<dbReference type="Pfam" id="PF22725">
    <property type="entry name" value="GFO_IDH_MocA_C3"/>
    <property type="match status" value="1"/>
</dbReference>
<gene>
    <name evidence="5" type="ORF">N7498_000028</name>
</gene>
<organism evidence="5 6">
    <name type="scientific">Penicillium cinerascens</name>
    <dbReference type="NCBI Taxonomy" id="70096"/>
    <lineage>
        <taxon>Eukaryota</taxon>
        <taxon>Fungi</taxon>
        <taxon>Dikarya</taxon>
        <taxon>Ascomycota</taxon>
        <taxon>Pezizomycotina</taxon>
        <taxon>Eurotiomycetes</taxon>
        <taxon>Eurotiomycetidae</taxon>
        <taxon>Eurotiales</taxon>
        <taxon>Aspergillaceae</taxon>
        <taxon>Penicillium</taxon>
    </lineage>
</organism>
<evidence type="ECO:0000259" key="3">
    <source>
        <dbReference type="Pfam" id="PF01408"/>
    </source>
</evidence>
<name>A0A9W9NFM2_9EURO</name>
<protein>
    <recommendedName>
        <fullName evidence="7">NAD(P)-binding protein</fullName>
    </recommendedName>
</protein>
<proteinExistence type="inferred from homology"/>
<comment type="caution">
    <text evidence="5">The sequence shown here is derived from an EMBL/GenBank/DDBJ whole genome shotgun (WGS) entry which is preliminary data.</text>
</comment>
<comment type="similarity">
    <text evidence="1">Belongs to the Gfo/Idh/MocA family.</text>
</comment>
<dbReference type="GO" id="GO:0005737">
    <property type="term" value="C:cytoplasm"/>
    <property type="evidence" value="ECO:0007669"/>
    <property type="project" value="TreeGrafter"/>
</dbReference>
<reference evidence="5" key="2">
    <citation type="journal article" date="2023" name="IMA Fungus">
        <title>Comparative genomic study of the Penicillium genus elucidates a diverse pangenome and 15 lateral gene transfer events.</title>
        <authorList>
            <person name="Petersen C."/>
            <person name="Sorensen T."/>
            <person name="Nielsen M.R."/>
            <person name="Sondergaard T.E."/>
            <person name="Sorensen J.L."/>
            <person name="Fitzpatrick D.A."/>
            <person name="Frisvad J.C."/>
            <person name="Nielsen K.L."/>
        </authorList>
    </citation>
    <scope>NUCLEOTIDE SEQUENCE</scope>
    <source>
        <strain evidence="5">IBT 15544</strain>
    </source>
</reference>
<accession>A0A9W9NFM2</accession>
<evidence type="ECO:0008006" key="7">
    <source>
        <dbReference type="Google" id="ProtNLM"/>
    </source>
</evidence>
<dbReference type="Gene3D" id="3.30.360.10">
    <property type="entry name" value="Dihydrodipicolinate Reductase, domain 2"/>
    <property type="match status" value="1"/>
</dbReference>
<dbReference type="GO" id="GO:0006740">
    <property type="term" value="P:NADPH regeneration"/>
    <property type="evidence" value="ECO:0007669"/>
    <property type="project" value="TreeGrafter"/>
</dbReference>
<feature type="domain" description="Gfo/Idh/MocA-like oxidoreductase N-terminal" evidence="3">
    <location>
        <begin position="8"/>
        <end position="120"/>
    </location>
</feature>